<keyword evidence="2" id="KW-1133">Transmembrane helix</keyword>
<reference evidence="3 4" key="1">
    <citation type="submission" date="2024-02" db="EMBL/GenBank/DDBJ databases">
        <authorList>
            <consortium name="ELIXIR-Norway"/>
            <consortium name="Elixir Norway"/>
        </authorList>
    </citation>
    <scope>NUCLEOTIDE SEQUENCE [LARGE SCALE GENOMIC DNA]</scope>
</reference>
<keyword evidence="2" id="KW-0472">Membrane</keyword>
<evidence type="ECO:0000256" key="1">
    <source>
        <dbReference type="SAM" id="MobiDB-lite"/>
    </source>
</evidence>
<evidence type="ECO:0000313" key="4">
    <source>
        <dbReference type="Proteomes" id="UP001497444"/>
    </source>
</evidence>
<keyword evidence="4" id="KW-1185">Reference proteome</keyword>
<name>A0ABP0VKY4_9BRYO</name>
<feature type="compositionally biased region" description="Low complexity" evidence="1">
    <location>
        <begin position="67"/>
        <end position="79"/>
    </location>
</feature>
<accession>A0ABP0VKY4</accession>
<dbReference type="EMBL" id="OZ020096">
    <property type="protein sequence ID" value="CAK9254867.1"/>
    <property type="molecule type" value="Genomic_DNA"/>
</dbReference>
<proteinExistence type="predicted"/>
<protein>
    <submittedName>
        <fullName evidence="3">Uncharacterized protein</fullName>
    </submittedName>
</protein>
<sequence>MGRPLSFMDAVAEPPTLVGSQTLTAASSVLSVDDIIWVLKLLLFFAAINMVVCTIYRVSLCIASASRNPGNPVPSSSPGTNQPPANEEGGISGMGDIEQLPPEGILIKIPLPTSSTNEGSTNTTDLAAANYTLLEMVSFALSI</sequence>
<evidence type="ECO:0000256" key="2">
    <source>
        <dbReference type="SAM" id="Phobius"/>
    </source>
</evidence>
<keyword evidence="2" id="KW-0812">Transmembrane</keyword>
<dbReference type="Proteomes" id="UP001497444">
    <property type="component" value="Chromosome 1"/>
</dbReference>
<feature type="transmembrane region" description="Helical" evidence="2">
    <location>
        <begin position="35"/>
        <end position="58"/>
    </location>
</feature>
<evidence type="ECO:0000313" key="3">
    <source>
        <dbReference type="EMBL" id="CAK9254867.1"/>
    </source>
</evidence>
<gene>
    <name evidence="3" type="ORF">CSSPJE1EN1_LOCUS345</name>
</gene>
<organism evidence="3 4">
    <name type="scientific">Sphagnum jensenii</name>
    <dbReference type="NCBI Taxonomy" id="128206"/>
    <lineage>
        <taxon>Eukaryota</taxon>
        <taxon>Viridiplantae</taxon>
        <taxon>Streptophyta</taxon>
        <taxon>Embryophyta</taxon>
        <taxon>Bryophyta</taxon>
        <taxon>Sphagnophytina</taxon>
        <taxon>Sphagnopsida</taxon>
        <taxon>Sphagnales</taxon>
        <taxon>Sphagnaceae</taxon>
        <taxon>Sphagnum</taxon>
    </lineage>
</organism>
<feature type="region of interest" description="Disordered" evidence="1">
    <location>
        <begin position="67"/>
        <end position="98"/>
    </location>
</feature>